<dbReference type="InterPro" id="IPR011342">
    <property type="entry name" value="Shikimate_DH"/>
</dbReference>
<dbReference type="SUPFAM" id="SSF53223">
    <property type="entry name" value="Aminoacid dehydrogenase-like, N-terminal domain"/>
    <property type="match status" value="1"/>
</dbReference>
<evidence type="ECO:0000256" key="5">
    <source>
        <dbReference type="ARBA" id="ARBA00023002"/>
    </source>
</evidence>
<evidence type="ECO:0000256" key="7">
    <source>
        <dbReference type="ARBA" id="ARBA00049442"/>
    </source>
</evidence>
<dbReference type="GO" id="GO:0019632">
    <property type="term" value="P:shikimate metabolic process"/>
    <property type="evidence" value="ECO:0007669"/>
    <property type="project" value="InterPro"/>
</dbReference>
<dbReference type="GO" id="GO:0009073">
    <property type="term" value="P:aromatic amino acid family biosynthetic process"/>
    <property type="evidence" value="ECO:0007669"/>
    <property type="project" value="UniProtKB-KW"/>
</dbReference>
<dbReference type="STRING" id="1792290.MSP8886_00263"/>
<comment type="subunit">
    <text evidence="8">Homodimer.</text>
</comment>
<dbReference type="InterPro" id="IPR022893">
    <property type="entry name" value="Shikimate_DH_fam"/>
</dbReference>
<dbReference type="Proteomes" id="UP000092544">
    <property type="component" value="Unassembled WGS sequence"/>
</dbReference>
<keyword evidence="4 8" id="KW-0521">NADP</keyword>
<feature type="binding site" evidence="8">
    <location>
        <position position="212"/>
    </location>
    <ligand>
        <name>shikimate</name>
        <dbReference type="ChEBI" id="CHEBI:36208"/>
    </ligand>
</feature>
<dbReference type="UniPathway" id="UPA00053">
    <property type="reaction ID" value="UER00087"/>
</dbReference>
<dbReference type="GO" id="GO:0005829">
    <property type="term" value="C:cytosol"/>
    <property type="evidence" value="ECO:0007669"/>
    <property type="project" value="TreeGrafter"/>
</dbReference>
<dbReference type="GO" id="GO:0004764">
    <property type="term" value="F:shikimate 3-dehydrogenase (NADP+) activity"/>
    <property type="evidence" value="ECO:0007669"/>
    <property type="project" value="UniProtKB-UniRule"/>
</dbReference>
<dbReference type="SUPFAM" id="SSF51735">
    <property type="entry name" value="NAD(P)-binding Rossmann-fold domains"/>
    <property type="match status" value="1"/>
</dbReference>
<evidence type="ECO:0000256" key="4">
    <source>
        <dbReference type="ARBA" id="ARBA00022857"/>
    </source>
</evidence>
<dbReference type="FunFam" id="3.40.50.10860:FF:000006">
    <property type="entry name" value="Shikimate dehydrogenase (NADP(+))"/>
    <property type="match status" value="1"/>
</dbReference>
<feature type="domain" description="Shikimate dehydrogenase substrate binding N-terminal" evidence="10">
    <location>
        <begin position="6"/>
        <end position="88"/>
    </location>
</feature>
<feature type="binding site" evidence="8">
    <location>
        <position position="61"/>
    </location>
    <ligand>
        <name>shikimate</name>
        <dbReference type="ChEBI" id="CHEBI:36208"/>
    </ligand>
</feature>
<dbReference type="Pfam" id="PF01488">
    <property type="entry name" value="Shikimate_DH"/>
    <property type="match status" value="1"/>
</dbReference>
<comment type="caution">
    <text evidence="8">Lacks conserved residue(s) required for the propagation of feature annotation.</text>
</comment>
<feature type="binding site" evidence="8">
    <location>
        <position position="240"/>
    </location>
    <ligand>
        <name>shikimate</name>
        <dbReference type="ChEBI" id="CHEBI:36208"/>
    </ligand>
</feature>
<feature type="binding site" evidence="8">
    <location>
        <position position="210"/>
    </location>
    <ligand>
        <name>NADP(+)</name>
        <dbReference type="ChEBI" id="CHEBI:58349"/>
    </ligand>
</feature>
<dbReference type="InterPro" id="IPR041121">
    <property type="entry name" value="SDH_C"/>
</dbReference>
<evidence type="ECO:0000259" key="9">
    <source>
        <dbReference type="Pfam" id="PF01488"/>
    </source>
</evidence>
<dbReference type="NCBIfam" id="TIGR00507">
    <property type="entry name" value="aroE"/>
    <property type="match status" value="1"/>
</dbReference>
<feature type="binding site" evidence="8">
    <location>
        <position position="233"/>
    </location>
    <ligand>
        <name>NADP(+)</name>
        <dbReference type="ChEBI" id="CHEBI:58349"/>
    </ligand>
</feature>
<keyword evidence="5 8" id="KW-0560">Oxidoreductase</keyword>
<dbReference type="Pfam" id="PF08501">
    <property type="entry name" value="Shikimate_dh_N"/>
    <property type="match status" value="1"/>
</dbReference>
<dbReference type="InterPro" id="IPR036291">
    <property type="entry name" value="NAD(P)-bd_dom_sf"/>
</dbReference>
<dbReference type="PANTHER" id="PTHR21089:SF1">
    <property type="entry name" value="BIFUNCTIONAL 3-DEHYDROQUINATE DEHYDRATASE_SHIKIMATE DEHYDROGENASE, CHLOROPLASTIC"/>
    <property type="match status" value="1"/>
</dbReference>
<accession>A0A1A8T0J8</accession>
<comment type="catalytic activity">
    <reaction evidence="7 8">
        <text>shikimate + NADP(+) = 3-dehydroshikimate + NADPH + H(+)</text>
        <dbReference type="Rhea" id="RHEA:17737"/>
        <dbReference type="ChEBI" id="CHEBI:15378"/>
        <dbReference type="ChEBI" id="CHEBI:16630"/>
        <dbReference type="ChEBI" id="CHEBI:36208"/>
        <dbReference type="ChEBI" id="CHEBI:57783"/>
        <dbReference type="ChEBI" id="CHEBI:58349"/>
        <dbReference type="EC" id="1.1.1.25"/>
    </reaction>
</comment>
<organism evidence="12 13">
    <name type="scientific">Marinomonas spartinae</name>
    <dbReference type="NCBI Taxonomy" id="1792290"/>
    <lineage>
        <taxon>Bacteria</taxon>
        <taxon>Pseudomonadati</taxon>
        <taxon>Pseudomonadota</taxon>
        <taxon>Gammaproteobacteria</taxon>
        <taxon>Oceanospirillales</taxon>
        <taxon>Oceanospirillaceae</taxon>
        <taxon>Marinomonas</taxon>
    </lineage>
</organism>
<dbReference type="GO" id="GO:0050661">
    <property type="term" value="F:NADP binding"/>
    <property type="evidence" value="ECO:0007669"/>
    <property type="project" value="InterPro"/>
</dbReference>
<name>A0A1A8T0J8_9GAMM</name>
<dbReference type="RefSeq" id="WP_067011925.1">
    <property type="nucleotide sequence ID" value="NZ_FLOB01000001.1"/>
</dbReference>
<feature type="binding site" evidence="8">
    <location>
        <position position="102"/>
    </location>
    <ligand>
        <name>shikimate</name>
        <dbReference type="ChEBI" id="CHEBI:36208"/>
    </ligand>
</feature>
<feature type="binding site" evidence="8">
    <location>
        <begin position="14"/>
        <end position="16"/>
    </location>
    <ligand>
        <name>shikimate</name>
        <dbReference type="ChEBI" id="CHEBI:36208"/>
    </ligand>
</feature>
<feature type="domain" description="SDH C-terminal" evidence="11">
    <location>
        <begin position="233"/>
        <end position="266"/>
    </location>
</feature>
<evidence type="ECO:0000313" key="12">
    <source>
        <dbReference type="EMBL" id="SBS25385.1"/>
    </source>
</evidence>
<evidence type="ECO:0000256" key="1">
    <source>
        <dbReference type="ARBA" id="ARBA00004871"/>
    </source>
</evidence>
<dbReference type="Gene3D" id="3.40.50.720">
    <property type="entry name" value="NAD(P)-binding Rossmann-like Domain"/>
    <property type="match status" value="1"/>
</dbReference>
<dbReference type="Gene3D" id="3.40.50.10860">
    <property type="entry name" value="Leucine Dehydrogenase, chain A, domain 1"/>
    <property type="match status" value="1"/>
</dbReference>
<feature type="binding site" evidence="8">
    <location>
        <position position="86"/>
    </location>
    <ligand>
        <name>shikimate</name>
        <dbReference type="ChEBI" id="CHEBI:36208"/>
    </ligand>
</feature>
<evidence type="ECO:0000259" key="11">
    <source>
        <dbReference type="Pfam" id="PF18317"/>
    </source>
</evidence>
<keyword evidence="6 8" id="KW-0057">Aromatic amino acid biosynthesis</keyword>
<comment type="similarity">
    <text evidence="8">Belongs to the shikimate dehydrogenase family.</text>
</comment>
<dbReference type="InterPro" id="IPR046346">
    <property type="entry name" value="Aminoacid_DH-like_N_sf"/>
</dbReference>
<protein>
    <recommendedName>
        <fullName evidence="2 8">Shikimate dehydrogenase (NADP(+))</fullName>
        <shortName evidence="8">SDH</shortName>
        <ecNumber evidence="2 8">1.1.1.25</ecNumber>
    </recommendedName>
</protein>
<dbReference type="GO" id="GO:0009423">
    <property type="term" value="P:chorismate biosynthetic process"/>
    <property type="evidence" value="ECO:0007669"/>
    <property type="project" value="UniProtKB-UniRule"/>
</dbReference>
<dbReference type="InterPro" id="IPR006151">
    <property type="entry name" value="Shikm_DH/Glu-tRNA_Rdtase"/>
</dbReference>
<evidence type="ECO:0000259" key="10">
    <source>
        <dbReference type="Pfam" id="PF08501"/>
    </source>
</evidence>
<comment type="pathway">
    <text evidence="1 8">Metabolic intermediate biosynthesis; chorismate biosynthesis; chorismate from D-erythrose 4-phosphate and phosphoenolpyruvate: step 4/7.</text>
</comment>
<proteinExistence type="inferred from homology"/>
<dbReference type="NCBIfam" id="NF001310">
    <property type="entry name" value="PRK00258.1-2"/>
    <property type="match status" value="1"/>
</dbReference>
<keyword evidence="13" id="KW-1185">Reference proteome</keyword>
<gene>
    <name evidence="12" type="primary">aroE_1</name>
    <name evidence="8" type="synonym">aroE</name>
    <name evidence="12" type="ORF">MSP8886_00263</name>
</gene>
<feature type="domain" description="Quinate/shikimate 5-dehydrogenase/glutamyl-tRNA reductase" evidence="9">
    <location>
        <begin position="111"/>
        <end position="188"/>
    </location>
</feature>
<feature type="binding site" evidence="8">
    <location>
        <begin position="151"/>
        <end position="156"/>
    </location>
    <ligand>
        <name>NADP(+)</name>
        <dbReference type="ChEBI" id="CHEBI:58349"/>
    </ligand>
</feature>
<dbReference type="FunFam" id="3.40.50.720:FF:000104">
    <property type="entry name" value="Shikimate dehydrogenase (NADP(+))"/>
    <property type="match status" value="1"/>
</dbReference>
<evidence type="ECO:0000256" key="6">
    <source>
        <dbReference type="ARBA" id="ARBA00023141"/>
    </source>
</evidence>
<evidence type="ECO:0000313" key="13">
    <source>
        <dbReference type="Proteomes" id="UP000092544"/>
    </source>
</evidence>
<dbReference type="OrthoDB" id="9776868at2"/>
<dbReference type="PANTHER" id="PTHR21089">
    <property type="entry name" value="SHIKIMATE DEHYDROGENASE"/>
    <property type="match status" value="1"/>
</dbReference>
<evidence type="ECO:0000256" key="3">
    <source>
        <dbReference type="ARBA" id="ARBA00022605"/>
    </source>
</evidence>
<reference evidence="12 13" key="1">
    <citation type="submission" date="2016-06" db="EMBL/GenBank/DDBJ databases">
        <authorList>
            <person name="Kjaerup R.B."/>
            <person name="Dalgaard T.S."/>
            <person name="Juul-Madsen H.R."/>
        </authorList>
    </citation>
    <scope>NUCLEOTIDE SEQUENCE [LARGE SCALE GENOMIC DNA]</scope>
    <source>
        <strain evidence="12 13">CECT 8886</strain>
    </source>
</reference>
<feature type="binding site" evidence="8">
    <location>
        <begin position="127"/>
        <end position="131"/>
    </location>
    <ligand>
        <name>NADP(+)</name>
        <dbReference type="ChEBI" id="CHEBI:58349"/>
    </ligand>
</feature>
<evidence type="ECO:0000256" key="2">
    <source>
        <dbReference type="ARBA" id="ARBA00012962"/>
    </source>
</evidence>
<dbReference type="EC" id="1.1.1.25" evidence="2 8"/>
<dbReference type="AlphaFoldDB" id="A0A1A8T0J8"/>
<dbReference type="InterPro" id="IPR013708">
    <property type="entry name" value="Shikimate_DH-bd_N"/>
</dbReference>
<keyword evidence="3 8" id="KW-0028">Amino-acid biosynthesis</keyword>
<dbReference type="GO" id="GO:0008652">
    <property type="term" value="P:amino acid biosynthetic process"/>
    <property type="evidence" value="ECO:0007669"/>
    <property type="project" value="UniProtKB-KW"/>
</dbReference>
<dbReference type="HAMAP" id="MF_00222">
    <property type="entry name" value="Shikimate_DH_AroE"/>
    <property type="match status" value="1"/>
</dbReference>
<dbReference type="CDD" id="cd01065">
    <property type="entry name" value="NAD_bind_Shikimate_DH"/>
    <property type="match status" value="1"/>
</dbReference>
<dbReference type="Pfam" id="PF18317">
    <property type="entry name" value="SDH_C"/>
    <property type="match status" value="1"/>
</dbReference>
<evidence type="ECO:0000256" key="8">
    <source>
        <dbReference type="HAMAP-Rule" id="MF_00222"/>
    </source>
</evidence>
<dbReference type="EMBL" id="FLOB01000001">
    <property type="protein sequence ID" value="SBS25385.1"/>
    <property type="molecule type" value="Genomic_DNA"/>
</dbReference>
<comment type="function">
    <text evidence="8">Involved in the biosynthesis of the chorismate, which leads to the biosynthesis of aromatic amino acids. Catalyzes the reversible NADPH linked reduction of 3-dehydroshikimate (DHSA) to yield shikimate (SA).</text>
</comment>
<sequence length="270" mass="29545">MDQYAVVGNPIAHSKSPSIHAHFAQQTGQQMVYSTLLGDEVDFEAQVRDFFSKGGKGLNITVPFKERAFAMCDILSKRAKQAGAVNTLLMGKNGDLFGDNTDGVGMVRDITQNHGQSLKDKRILLIGAGGAVRGVLEPLLNEQPESVIIANRTVEKAQALAEHFDCLASSFEALQGDFDVIINGTSASLSGHLPPLKDELIGKQTWCYDMMYGKERTIFLQWAYERGVTGADGLGMLVGQAAESFYLWRQVRPETASLVDQMRQQMKAAD</sequence>
<feature type="active site" description="Proton acceptor" evidence="8">
    <location>
        <position position="65"/>
    </location>
</feature>